<evidence type="ECO:0000313" key="4">
    <source>
        <dbReference type="Proteomes" id="UP001596443"/>
    </source>
</evidence>
<evidence type="ECO:0000313" key="3">
    <source>
        <dbReference type="EMBL" id="MFC6786119.1"/>
    </source>
</evidence>
<dbReference type="Pfam" id="PF00557">
    <property type="entry name" value="Peptidase_M24"/>
    <property type="match status" value="1"/>
</dbReference>
<proteinExistence type="predicted"/>
<dbReference type="Gene3D" id="3.40.350.10">
    <property type="entry name" value="Creatinase/prolidase N-terminal domain"/>
    <property type="match status" value="1"/>
</dbReference>
<dbReference type="InterPro" id="IPR029149">
    <property type="entry name" value="Creatin/AminoP/Spt16_N"/>
</dbReference>
<dbReference type="RefSeq" id="WP_284062932.1">
    <property type="nucleotide sequence ID" value="NZ_CP126158.1"/>
</dbReference>
<dbReference type="SUPFAM" id="SSF53092">
    <property type="entry name" value="Creatinase/prolidase N-terminal domain"/>
    <property type="match status" value="1"/>
</dbReference>
<organism evidence="3 4">
    <name type="scientific">Halobaculum halobium</name>
    <dbReference type="NCBI Taxonomy" id="3032281"/>
    <lineage>
        <taxon>Archaea</taxon>
        <taxon>Methanobacteriati</taxon>
        <taxon>Methanobacteriota</taxon>
        <taxon>Stenosarchaea group</taxon>
        <taxon>Halobacteria</taxon>
        <taxon>Halobacteriales</taxon>
        <taxon>Haloferacaceae</taxon>
        <taxon>Halobaculum</taxon>
    </lineage>
</organism>
<dbReference type="Gene3D" id="3.90.230.10">
    <property type="entry name" value="Creatinase/methionine aminopeptidase superfamily"/>
    <property type="match status" value="1"/>
</dbReference>
<dbReference type="InterPro" id="IPR050659">
    <property type="entry name" value="Peptidase_M24B"/>
</dbReference>
<sequence length="375" mass="41341">MSPEPCFPYLLGFDVVWPTAVVVGPASSAVVLGRHDAPTARDLGVHEVRAYDESIAGALRDVLDGMDAERVALNYDRDDVVADGLSHGLFLQLRDYLPDREFTSASDLIRRLRGEKSETEYERVRAAAAETEELLQTATATWTPETTEREFAEFLHERMAERGLDSAWAWDYCPTVHMGDREVGHTLPGEHTVDQGELLHVDFGIRRDGYASDIQRLWVRGEASAGLREAFRDVRAAIDAGHDALGPGAVGHEVDAAAREALTSREWPAFEHAFGHQVGRAAHDGGPCSGRSGSATGRRRATRCARGRCTRWSWASRPSGGTSDKKRWSASPRRARSGWCRRRRNCGRCDPRGRPRRRATPRSGTVKCGGCGLPV</sequence>
<evidence type="ECO:0000259" key="2">
    <source>
        <dbReference type="Pfam" id="PF00557"/>
    </source>
</evidence>
<dbReference type="Proteomes" id="UP001596443">
    <property type="component" value="Unassembled WGS sequence"/>
</dbReference>
<feature type="compositionally biased region" description="Basic residues" evidence="1">
    <location>
        <begin position="333"/>
        <end position="346"/>
    </location>
</feature>
<evidence type="ECO:0000256" key="1">
    <source>
        <dbReference type="SAM" id="MobiDB-lite"/>
    </source>
</evidence>
<dbReference type="AlphaFoldDB" id="A0ABD5TEH6"/>
<dbReference type="GeneID" id="81209187"/>
<protein>
    <submittedName>
        <fullName evidence="3">M24 family metallopeptidase</fullName>
    </submittedName>
</protein>
<feature type="domain" description="Peptidase M24" evidence="2">
    <location>
        <begin position="122"/>
        <end position="289"/>
    </location>
</feature>
<comment type="caution">
    <text evidence="3">The sequence shown here is derived from an EMBL/GenBank/DDBJ whole genome shotgun (WGS) entry which is preliminary data.</text>
</comment>
<gene>
    <name evidence="3" type="ORF">ACFQFD_09030</name>
</gene>
<dbReference type="InterPro" id="IPR000994">
    <property type="entry name" value="Pept_M24"/>
</dbReference>
<name>A0ABD5TEH6_9EURY</name>
<accession>A0ABD5TEH6</accession>
<dbReference type="PANTHER" id="PTHR46112">
    <property type="entry name" value="AMINOPEPTIDASE"/>
    <property type="match status" value="1"/>
</dbReference>
<dbReference type="EMBL" id="JBHSWX010000012">
    <property type="protein sequence ID" value="MFC6786119.1"/>
    <property type="molecule type" value="Genomic_DNA"/>
</dbReference>
<dbReference type="InterPro" id="IPR036005">
    <property type="entry name" value="Creatinase/aminopeptidase-like"/>
</dbReference>
<dbReference type="SUPFAM" id="SSF55920">
    <property type="entry name" value="Creatinase/aminopeptidase"/>
    <property type="match status" value="1"/>
</dbReference>
<feature type="region of interest" description="Disordered" evidence="1">
    <location>
        <begin position="315"/>
        <end position="365"/>
    </location>
</feature>
<reference evidence="3 4" key="1">
    <citation type="journal article" date="2019" name="Int. J. Syst. Evol. Microbiol.">
        <title>The Global Catalogue of Microorganisms (GCM) 10K type strain sequencing project: providing services to taxonomists for standard genome sequencing and annotation.</title>
        <authorList>
            <consortium name="The Broad Institute Genomics Platform"/>
            <consortium name="The Broad Institute Genome Sequencing Center for Infectious Disease"/>
            <person name="Wu L."/>
            <person name="Ma J."/>
        </authorList>
    </citation>
    <scope>NUCLEOTIDE SEQUENCE [LARGE SCALE GENOMIC DNA]</scope>
    <source>
        <strain evidence="3 4">SYNS20</strain>
    </source>
</reference>
<keyword evidence="4" id="KW-1185">Reference proteome</keyword>
<dbReference type="PANTHER" id="PTHR46112:SF8">
    <property type="entry name" value="CYTOPLASMIC PEPTIDASE PEPQ-RELATED"/>
    <property type="match status" value="1"/>
</dbReference>